<dbReference type="InterPro" id="IPR000605">
    <property type="entry name" value="Helicase_SF3_ssDNA/RNA_vir"/>
</dbReference>
<evidence type="ECO:0000259" key="4">
    <source>
        <dbReference type="Pfam" id="PF00910"/>
    </source>
</evidence>
<evidence type="ECO:0000313" key="5">
    <source>
        <dbReference type="EMBL" id="QTE03476.1"/>
    </source>
</evidence>
<dbReference type="GO" id="GO:0042025">
    <property type="term" value="C:host cell nucleus"/>
    <property type="evidence" value="ECO:0007669"/>
    <property type="project" value="UniProtKB-SubCell"/>
</dbReference>
<dbReference type="GO" id="GO:0003724">
    <property type="term" value="F:RNA helicase activity"/>
    <property type="evidence" value="ECO:0007669"/>
    <property type="project" value="InterPro"/>
</dbReference>
<keyword evidence="3" id="KW-1048">Host nucleus</keyword>
<evidence type="ECO:0000256" key="2">
    <source>
        <dbReference type="ARBA" id="ARBA00014531"/>
    </source>
</evidence>
<feature type="domain" description="Helicase superfamily 3 single-stranded DNA/RNA virus" evidence="4">
    <location>
        <begin position="32"/>
        <end position="101"/>
    </location>
</feature>
<organism evidence="5">
    <name type="scientific">Emberiza rustica CRESS-DNA-virus sp</name>
    <dbReference type="NCBI Taxonomy" id="2815032"/>
    <lineage>
        <taxon>Viruses</taxon>
        <taxon>Monodnaviria</taxon>
        <taxon>Shotokuvirae</taxon>
        <taxon>Cressdnaviricota</taxon>
    </lineage>
</organism>
<proteinExistence type="predicted"/>
<dbReference type="GO" id="GO:0003723">
    <property type="term" value="F:RNA binding"/>
    <property type="evidence" value="ECO:0007669"/>
    <property type="project" value="InterPro"/>
</dbReference>
<comment type="subcellular location">
    <subcellularLocation>
        <location evidence="1">Host nucleus</location>
    </subcellularLocation>
</comment>
<evidence type="ECO:0000256" key="3">
    <source>
        <dbReference type="ARBA" id="ARBA00022562"/>
    </source>
</evidence>
<protein>
    <recommendedName>
        <fullName evidence="2">Replication-associated protein</fullName>
    </recommendedName>
</protein>
<dbReference type="SUPFAM" id="SSF52540">
    <property type="entry name" value="P-loop containing nucleoside triphosphate hydrolases"/>
    <property type="match status" value="1"/>
</dbReference>
<name>A0A8A4XCP2_9VIRU</name>
<dbReference type="InterPro" id="IPR027417">
    <property type="entry name" value="P-loop_NTPase"/>
</dbReference>
<sequence>MDAGIKLRCWNSINKITAHYSKPSFRNDIKVIVHYGVSGSGKSHTVFNKLESDGVPYYIKDSMTKWFDGYQGETIGVIDEFRGIVTIERVLTWFDKYPCTVEIKGSTVPLKISTWYVMSNLSPDEWYPDLDDATKAALKRRLTSVTKWNFKYTPKSFEEELDDLFK</sequence>
<evidence type="ECO:0000256" key="1">
    <source>
        <dbReference type="ARBA" id="ARBA00004147"/>
    </source>
</evidence>
<reference evidence="5" key="1">
    <citation type="submission" date="2020-10" db="EMBL/GenBank/DDBJ databases">
        <title>CRESS DNA virus dark matter in the feces of wild birds.</title>
        <authorList>
            <person name="Yang S."/>
            <person name="Zhang W."/>
        </authorList>
    </citation>
    <scope>NUCLEOTIDE SEQUENCE</scope>
    <source>
        <strain evidence="5">Rbu18cre8</strain>
    </source>
</reference>
<dbReference type="Pfam" id="PF00910">
    <property type="entry name" value="RNA_helicase"/>
    <property type="match status" value="1"/>
</dbReference>
<dbReference type="EMBL" id="MW182814">
    <property type="protein sequence ID" value="QTE03476.1"/>
    <property type="molecule type" value="Genomic_DNA"/>
</dbReference>
<accession>A0A8A4XCP2</accession>